<evidence type="ECO:0000256" key="6">
    <source>
        <dbReference type="ARBA" id="ARBA00022692"/>
    </source>
</evidence>
<protein>
    <recommendedName>
        <fullName evidence="12">O-fucosyltransferase family protein</fullName>
    </recommendedName>
</protein>
<keyword evidence="10" id="KW-0294">Fucose metabolism</keyword>
<sequence>MEKMMRFQYKPVRRQEAIVGLFVLLFPVLLPCFFASFSHASPSTFLEWNVPKPRHLRLLTSALQRESSDGEPTDLWAPLADQGWRPCLGGSVNAPPLPQKSEGYLQVFLDGGLNQQRMGICDAVAVAKILNATLVIPYLEVNPVWQDSSSFMDIFDVDHFINVMKDDISIVKELPDDFSWSTREYYATAIRPTRIKRAPVHASANWYLENVLPVLQSNGIAAISPFSHRLSFDNLPSEIQKLRCKVNFKALVFVPHIRALGDALVHRLRYPPTESQPLITNDLTGTTDRNVKQMPQKFVVVHLRFDKDMAAHSACDFGGGKAEKLALAKYRQRIWGGRVLNSQFTDEELRSQGRCPLTPEEIGLLLAALGFDNSTRLYLASHKVYGGEARISTLRELFPKMENKKSLASSEERVLIKGKASLLAAVDYYVGMHSDIFVSASPGNMHNALVGHRTFENMKTIRPNMPLLGQLFLNKNITWSEFRQAVVEGHQNRQGQLRLRKPKQSIYTYPAPDCIRYHIARMVLFSINFCGLYGVWTAEWGYATYKSSRFCSLHRSAGEAVCTTHFRIEVIECKSKDGLVVIQWKKSFMLKKGSYLNSMLKNIIIHPSFY</sequence>
<gene>
    <name evidence="13" type="ORF">CXB51_008587</name>
</gene>
<dbReference type="PANTHER" id="PTHR31933">
    <property type="entry name" value="O-FUCOSYLTRANSFERASE 2-RELATED"/>
    <property type="match status" value="1"/>
</dbReference>
<dbReference type="EMBL" id="JAHUZN010000004">
    <property type="protein sequence ID" value="KAG8497370.1"/>
    <property type="molecule type" value="Genomic_DNA"/>
</dbReference>
<evidence type="ECO:0000256" key="4">
    <source>
        <dbReference type="ARBA" id="ARBA00022676"/>
    </source>
</evidence>
<dbReference type="GO" id="GO:0016020">
    <property type="term" value="C:membrane"/>
    <property type="evidence" value="ECO:0007669"/>
    <property type="project" value="UniProtKB-SubCell"/>
</dbReference>
<keyword evidence="9" id="KW-0325">Glycoprotein</keyword>
<evidence type="ECO:0000256" key="5">
    <source>
        <dbReference type="ARBA" id="ARBA00022679"/>
    </source>
</evidence>
<keyword evidence="7" id="KW-1133">Transmembrane helix</keyword>
<dbReference type="AlphaFoldDB" id="A0A8J5Z9E1"/>
<dbReference type="Proteomes" id="UP000701853">
    <property type="component" value="Chromosome 4"/>
</dbReference>
<dbReference type="OrthoDB" id="1882547at2759"/>
<comment type="subcellular location">
    <subcellularLocation>
        <location evidence="1">Membrane</location>
        <topology evidence="1">Single-pass type II membrane protein</topology>
    </subcellularLocation>
</comment>
<evidence type="ECO:0000256" key="9">
    <source>
        <dbReference type="ARBA" id="ARBA00023180"/>
    </source>
</evidence>
<reference evidence="13 14" key="1">
    <citation type="journal article" date="2021" name="bioRxiv">
        <title>The Gossypium anomalum genome as a resource for cotton improvement and evolutionary analysis of hybrid incompatibility.</title>
        <authorList>
            <person name="Grover C.E."/>
            <person name="Yuan D."/>
            <person name="Arick M.A."/>
            <person name="Miller E.R."/>
            <person name="Hu G."/>
            <person name="Peterson D.G."/>
            <person name="Wendel J.F."/>
            <person name="Udall J.A."/>
        </authorList>
    </citation>
    <scope>NUCLEOTIDE SEQUENCE [LARGE SCALE GENOMIC DNA]</scope>
    <source>
        <strain evidence="13">JFW-Udall</strain>
        <tissue evidence="13">Leaf</tissue>
    </source>
</reference>
<dbReference type="PANTHER" id="PTHR31933:SF5">
    <property type="entry name" value="O-FUCOSYLTRANSFERASE 31"/>
    <property type="match status" value="1"/>
</dbReference>
<evidence type="ECO:0000256" key="11">
    <source>
        <dbReference type="ARBA" id="ARBA00023277"/>
    </source>
</evidence>
<dbReference type="InterPro" id="IPR052272">
    <property type="entry name" value="GT106_glycosyltransferase"/>
</dbReference>
<accession>A0A8J5Z9E1</accession>
<keyword evidence="4" id="KW-0328">Glycosyltransferase</keyword>
<dbReference type="GO" id="GO:0006004">
    <property type="term" value="P:fucose metabolic process"/>
    <property type="evidence" value="ECO:0007669"/>
    <property type="project" value="UniProtKB-KW"/>
</dbReference>
<evidence type="ECO:0000256" key="3">
    <source>
        <dbReference type="ARBA" id="ARBA00007737"/>
    </source>
</evidence>
<evidence type="ECO:0000313" key="14">
    <source>
        <dbReference type="Proteomes" id="UP000701853"/>
    </source>
</evidence>
<evidence type="ECO:0000256" key="7">
    <source>
        <dbReference type="ARBA" id="ARBA00022989"/>
    </source>
</evidence>
<dbReference type="GO" id="GO:0016757">
    <property type="term" value="F:glycosyltransferase activity"/>
    <property type="evidence" value="ECO:0007669"/>
    <property type="project" value="UniProtKB-KW"/>
</dbReference>
<evidence type="ECO:0000313" key="13">
    <source>
        <dbReference type="EMBL" id="KAG8497370.1"/>
    </source>
</evidence>
<organism evidence="13 14">
    <name type="scientific">Gossypium anomalum</name>
    <dbReference type="NCBI Taxonomy" id="47600"/>
    <lineage>
        <taxon>Eukaryota</taxon>
        <taxon>Viridiplantae</taxon>
        <taxon>Streptophyta</taxon>
        <taxon>Embryophyta</taxon>
        <taxon>Tracheophyta</taxon>
        <taxon>Spermatophyta</taxon>
        <taxon>Magnoliopsida</taxon>
        <taxon>eudicotyledons</taxon>
        <taxon>Gunneridae</taxon>
        <taxon>Pentapetalae</taxon>
        <taxon>rosids</taxon>
        <taxon>malvids</taxon>
        <taxon>Malvales</taxon>
        <taxon>Malvaceae</taxon>
        <taxon>Malvoideae</taxon>
        <taxon>Gossypium</taxon>
    </lineage>
</organism>
<dbReference type="Pfam" id="PF10250">
    <property type="entry name" value="O-FucT"/>
    <property type="match status" value="1"/>
</dbReference>
<dbReference type="InterPro" id="IPR024709">
    <property type="entry name" value="FucosylTrfase_pln"/>
</dbReference>
<evidence type="ECO:0000256" key="8">
    <source>
        <dbReference type="ARBA" id="ARBA00023136"/>
    </source>
</evidence>
<comment type="caution">
    <text evidence="13">The sequence shown here is derived from an EMBL/GenBank/DDBJ whole genome shotgun (WGS) entry which is preliminary data.</text>
</comment>
<keyword evidence="11" id="KW-0119">Carbohydrate metabolism</keyword>
<name>A0A8J5Z9E1_9ROSI</name>
<evidence type="ECO:0000256" key="1">
    <source>
        <dbReference type="ARBA" id="ARBA00004606"/>
    </source>
</evidence>
<dbReference type="PIRSF" id="PIRSF009360">
    <property type="entry name" value="UCP009360"/>
    <property type="match status" value="1"/>
</dbReference>
<keyword evidence="8" id="KW-0472">Membrane</keyword>
<keyword evidence="5" id="KW-0808">Transferase</keyword>
<evidence type="ECO:0000256" key="10">
    <source>
        <dbReference type="ARBA" id="ARBA00023253"/>
    </source>
</evidence>
<keyword evidence="14" id="KW-1185">Reference proteome</keyword>
<evidence type="ECO:0000256" key="12">
    <source>
        <dbReference type="ARBA" id="ARBA00030350"/>
    </source>
</evidence>
<keyword evidence="6" id="KW-0812">Transmembrane</keyword>
<comment type="pathway">
    <text evidence="2">Glycan metabolism.</text>
</comment>
<comment type="similarity">
    <text evidence="3">Belongs to the glycosyltransferase GT106 family.</text>
</comment>
<evidence type="ECO:0000256" key="2">
    <source>
        <dbReference type="ARBA" id="ARBA00004881"/>
    </source>
</evidence>
<dbReference type="InterPro" id="IPR019378">
    <property type="entry name" value="GDP-Fuc_O-FucTrfase"/>
</dbReference>
<proteinExistence type="inferred from homology"/>
<dbReference type="CDD" id="cd11299">
    <property type="entry name" value="O-FucT_plant"/>
    <property type="match status" value="1"/>
</dbReference>